<dbReference type="RefSeq" id="WP_007506264.1">
    <property type="nucleotide sequence ID" value="NZ_AFCE01000163.1"/>
</dbReference>
<evidence type="ECO:0000256" key="1">
    <source>
        <dbReference type="ARBA" id="ARBA00004651"/>
    </source>
</evidence>
<feature type="transmembrane region" description="Helical" evidence="8">
    <location>
        <begin position="6"/>
        <end position="23"/>
    </location>
</feature>
<dbReference type="Pfam" id="PF01594">
    <property type="entry name" value="AI-2E_transport"/>
    <property type="match status" value="1"/>
</dbReference>
<evidence type="ECO:0000256" key="4">
    <source>
        <dbReference type="ARBA" id="ARBA00022475"/>
    </source>
</evidence>
<dbReference type="Proteomes" id="UP000825179">
    <property type="component" value="Chromosome"/>
</dbReference>
<dbReference type="GO" id="GO:0005886">
    <property type="term" value="C:plasma membrane"/>
    <property type="evidence" value="ECO:0007669"/>
    <property type="project" value="UniProtKB-SubCell"/>
</dbReference>
<dbReference type="KEGG" id="cthu:HUR95_13635"/>
<dbReference type="eggNOG" id="COG0628">
    <property type="taxonomic scope" value="Bacteria"/>
</dbReference>
<evidence type="ECO:0000313" key="12">
    <source>
        <dbReference type="Proteomes" id="UP000825179"/>
    </source>
</evidence>
<dbReference type="AlphaFoldDB" id="F5LAH9"/>
<evidence type="ECO:0000256" key="7">
    <source>
        <dbReference type="ARBA" id="ARBA00023136"/>
    </source>
</evidence>
<feature type="transmembrane region" description="Helical" evidence="8">
    <location>
        <begin position="73"/>
        <end position="94"/>
    </location>
</feature>
<evidence type="ECO:0000256" key="3">
    <source>
        <dbReference type="ARBA" id="ARBA00022448"/>
    </source>
</evidence>
<keyword evidence="4" id="KW-1003">Cell membrane</keyword>
<dbReference type="GO" id="GO:0055085">
    <property type="term" value="P:transmembrane transport"/>
    <property type="evidence" value="ECO:0007669"/>
    <property type="project" value="TreeGrafter"/>
</dbReference>
<keyword evidence="12" id="KW-1185">Reference proteome</keyword>
<reference evidence="9 11" key="1">
    <citation type="journal article" date="2011" name="J. Bacteriol.">
        <title>Draft genome sequence of the thermoalkaliphilic Caldalkalibacillus thermarum strain TA2.A1.</title>
        <authorList>
            <person name="Kalamorz F."/>
            <person name="Keis S."/>
            <person name="McMillan D.G."/>
            <person name="Olsson K."/>
            <person name="Stanton J.A."/>
            <person name="Stockwell P."/>
            <person name="Black M.A."/>
            <person name="Klingeman D.M."/>
            <person name="Land M.L."/>
            <person name="Han C.S."/>
            <person name="Martin S.L."/>
            <person name="Becher S.A."/>
            <person name="Peddie C.J."/>
            <person name="Morgan H.W."/>
            <person name="Matthies D."/>
            <person name="Preiss L."/>
            <person name="Meier T."/>
            <person name="Brown S.D."/>
            <person name="Cook G.M."/>
        </authorList>
    </citation>
    <scope>NUCLEOTIDE SEQUENCE [LARGE SCALE GENOMIC DNA]</scope>
    <source>
        <strain evidence="9 11">TA2.A1</strain>
    </source>
</reference>
<evidence type="ECO:0000256" key="6">
    <source>
        <dbReference type="ARBA" id="ARBA00022989"/>
    </source>
</evidence>
<dbReference type="PANTHER" id="PTHR21716">
    <property type="entry name" value="TRANSMEMBRANE PROTEIN"/>
    <property type="match status" value="1"/>
</dbReference>
<keyword evidence="6 8" id="KW-1133">Transmembrane helix</keyword>
<organism evidence="9 11">
    <name type="scientific">Caldalkalibacillus thermarum (strain TA2.A1)</name>
    <dbReference type="NCBI Taxonomy" id="986075"/>
    <lineage>
        <taxon>Bacteria</taxon>
        <taxon>Bacillati</taxon>
        <taxon>Bacillota</taxon>
        <taxon>Bacilli</taxon>
        <taxon>Bacillales</taxon>
        <taxon>Bacillaceae</taxon>
        <taxon>Caldalkalibacillus</taxon>
    </lineage>
</organism>
<evidence type="ECO:0000313" key="9">
    <source>
        <dbReference type="EMBL" id="EGL81728.1"/>
    </source>
</evidence>
<keyword evidence="5 8" id="KW-0812">Transmembrane</keyword>
<evidence type="ECO:0000313" key="10">
    <source>
        <dbReference type="EMBL" id="QZT33313.1"/>
    </source>
</evidence>
<dbReference type="Proteomes" id="UP000010716">
    <property type="component" value="Unassembled WGS sequence"/>
</dbReference>
<reference evidence="10 12" key="2">
    <citation type="journal article" date="2020" name="Extremophiles">
        <title>Genomic analysis of Caldalkalibacillus thermarum TA2.A1 reveals aerobic alkaliphilic metabolism and evolutionary hallmarks linking alkaliphilic bacteria and plant life.</title>
        <authorList>
            <person name="de Jong S.I."/>
            <person name="van den Broek M.A."/>
            <person name="Merkel A.Y."/>
            <person name="de la Torre Cortes P."/>
            <person name="Kalamorz F."/>
            <person name="Cook G.M."/>
            <person name="van Loosdrecht M.C.M."/>
            <person name="McMillan D.G.G."/>
        </authorList>
    </citation>
    <scope>NUCLEOTIDE SEQUENCE [LARGE SCALE GENOMIC DNA]</scope>
    <source>
        <strain evidence="10 12">TA2.A1</strain>
    </source>
</reference>
<feature type="transmembrane region" description="Helical" evidence="8">
    <location>
        <begin position="213"/>
        <end position="234"/>
    </location>
</feature>
<keyword evidence="3" id="KW-0813">Transport</keyword>
<dbReference type="OrthoDB" id="9793390at2"/>
<protein>
    <submittedName>
        <fullName evidence="10">AI-2E family transporter</fullName>
    </submittedName>
</protein>
<proteinExistence type="inferred from homology"/>
<evidence type="ECO:0000256" key="5">
    <source>
        <dbReference type="ARBA" id="ARBA00022692"/>
    </source>
</evidence>
<dbReference type="PANTHER" id="PTHR21716:SF53">
    <property type="entry name" value="PERMEASE PERM-RELATED"/>
    <property type="match status" value="1"/>
</dbReference>
<feature type="transmembrane region" description="Helical" evidence="8">
    <location>
        <begin position="308"/>
        <end position="335"/>
    </location>
</feature>
<feature type="transmembrane region" description="Helical" evidence="8">
    <location>
        <begin position="241"/>
        <end position="260"/>
    </location>
</feature>
<keyword evidence="7 8" id="KW-0472">Membrane</keyword>
<gene>
    <name evidence="9" type="ORF">CathTA2_2914</name>
    <name evidence="10" type="ORF">HUR95_13635</name>
</gene>
<dbReference type="EMBL" id="CP082237">
    <property type="protein sequence ID" value="QZT33313.1"/>
    <property type="molecule type" value="Genomic_DNA"/>
</dbReference>
<accession>F5LAH9</accession>
<feature type="transmembrane region" description="Helical" evidence="8">
    <location>
        <begin position="152"/>
        <end position="177"/>
    </location>
</feature>
<comment type="similarity">
    <text evidence="2">Belongs to the autoinducer-2 exporter (AI-2E) (TC 2.A.86) family.</text>
</comment>
<evidence type="ECO:0000256" key="2">
    <source>
        <dbReference type="ARBA" id="ARBA00009773"/>
    </source>
</evidence>
<dbReference type="InterPro" id="IPR002549">
    <property type="entry name" value="AI-2E-like"/>
</dbReference>
<reference evidence="10" key="3">
    <citation type="submission" date="2021-08" db="EMBL/GenBank/DDBJ databases">
        <authorList>
            <person name="de Jong S."/>
            <person name="van den Broek M."/>
            <person name="Merkel A."/>
            <person name="de la Torre Cortes P."/>
            <person name="Kalamorz F."/>
            <person name="Cook G."/>
            <person name="van Loosdrecht M."/>
            <person name="McMillan D."/>
        </authorList>
    </citation>
    <scope>NUCLEOTIDE SEQUENCE</scope>
    <source>
        <strain evidence="10">TA2.A1</strain>
    </source>
</reference>
<evidence type="ECO:0000256" key="8">
    <source>
        <dbReference type="SAM" id="Phobius"/>
    </source>
</evidence>
<comment type="subcellular location">
    <subcellularLocation>
        <location evidence="1">Cell membrane</location>
        <topology evidence="1">Multi-pass membrane protein</topology>
    </subcellularLocation>
</comment>
<sequence length="355" mass="39422">MPKHKFFTFCYGVILVLAIIWLASQVSFIFTPIRVAFQTLLMPFLLAGVLFYVMKPIVDFLAEHRVPRAMAILLLYVAVIGVLVGLSLAVGPIFQQQMNRLIETAPGIADLLWRQWLYFQANQANFPDFVNDWIEQATVYVQQLMSAIGQNLANIISGITSFVITLAIVPFILFYMLKDGHRFPEGILKLLPEDKRTEAQAILSGMNNALSTYVLGQLIVSLCVGIMVYIGYLIIGLEYSLILALVAMLTNVIPFIGPFIGTFPAVIVGLIDSPWMMLKVIIVVVLAQQIESNLISPQVMGRVLDVHPLTIILLLLVAGSLAGIIGMILAVPIYAVSKVVVKHMYRLYQLRLSSK</sequence>
<evidence type="ECO:0000313" key="11">
    <source>
        <dbReference type="Proteomes" id="UP000010716"/>
    </source>
</evidence>
<name>F5LAH9_CALTT</name>
<dbReference type="EMBL" id="AFCE01000163">
    <property type="protein sequence ID" value="EGL81728.1"/>
    <property type="molecule type" value="Genomic_DNA"/>
</dbReference>
<feature type="transmembrane region" description="Helical" evidence="8">
    <location>
        <begin position="35"/>
        <end position="53"/>
    </location>
</feature>